<dbReference type="Pfam" id="PF02886">
    <property type="entry name" value="LBP_BPI_CETP_C"/>
    <property type="match status" value="2"/>
</dbReference>
<evidence type="ECO:0000259" key="5">
    <source>
        <dbReference type="SMART" id="SM00329"/>
    </source>
</evidence>
<keyword evidence="3" id="KW-0732">Signal</keyword>
<keyword evidence="3" id="KW-0964">Secreted</keyword>
<dbReference type="GO" id="GO:0005615">
    <property type="term" value="C:extracellular space"/>
    <property type="evidence" value="ECO:0007669"/>
    <property type="project" value="UniProtKB-UniRule"/>
</dbReference>
<comment type="caution">
    <text evidence="6">The sequence shown here is derived from an EMBL/GenBank/DDBJ whole genome shotgun (WGS) entry which is preliminary data.</text>
</comment>
<dbReference type="SMART" id="SM00328">
    <property type="entry name" value="BPI1"/>
    <property type="match status" value="1"/>
</dbReference>
<dbReference type="InterPro" id="IPR017943">
    <property type="entry name" value="Bactericidal_perm-incr_a/b_dom"/>
</dbReference>
<evidence type="ECO:0000259" key="4">
    <source>
        <dbReference type="SMART" id="SM00328"/>
    </source>
</evidence>
<reference evidence="6 7" key="1">
    <citation type="journal article" date="2024" name="Proc. Natl. Acad. Sci. U.S.A.">
        <title>The genetic regulatory architecture and epigenomic basis for age-related changes in rattlesnake venom.</title>
        <authorList>
            <person name="Hogan M.P."/>
            <person name="Holding M.L."/>
            <person name="Nystrom G.S."/>
            <person name="Colston T.J."/>
            <person name="Bartlett D.A."/>
            <person name="Mason A.J."/>
            <person name="Ellsworth S.A."/>
            <person name="Rautsaw R.M."/>
            <person name="Lawrence K.C."/>
            <person name="Strickland J.L."/>
            <person name="He B."/>
            <person name="Fraser P."/>
            <person name="Margres M.J."/>
            <person name="Gilbert D.M."/>
            <person name="Gibbs H.L."/>
            <person name="Parkinson C.L."/>
            <person name="Rokyta D.R."/>
        </authorList>
    </citation>
    <scope>NUCLEOTIDE SEQUENCE [LARGE SCALE GENOMIC DNA]</scope>
    <source>
        <strain evidence="6">DRR0105</strain>
    </source>
</reference>
<evidence type="ECO:0000313" key="6">
    <source>
        <dbReference type="EMBL" id="KAK9399992.1"/>
    </source>
</evidence>
<feature type="domain" description="Lipid-binding serum glycoprotein N-terminal" evidence="4">
    <location>
        <begin position="327"/>
        <end position="548"/>
    </location>
</feature>
<dbReference type="PANTHER" id="PTHR10504:SF17">
    <property type="entry name" value="BPI FOLD-CONTAINING FAMILY C PROTEIN"/>
    <property type="match status" value="1"/>
</dbReference>
<dbReference type="GO" id="GO:0008289">
    <property type="term" value="F:lipid binding"/>
    <property type="evidence" value="ECO:0007669"/>
    <property type="project" value="InterPro"/>
</dbReference>
<comment type="domain">
    <text evidence="3">The N-terminal region may be exposed to the interior of the granule, whereas the C-terminal portion may be embedded in the membrane. During phagocytosis and degranulation, proteases may be released and activated and cleave BPI at the junction of the N- and C-terminal portions of the molecule, providing controlled release of the N-terminal antibacterial fragment when bacteria are ingested.</text>
</comment>
<keyword evidence="7" id="KW-1185">Reference proteome</keyword>
<dbReference type="EMBL" id="JAOTOJ010000006">
    <property type="protein sequence ID" value="KAK9399992.1"/>
    <property type="molecule type" value="Genomic_DNA"/>
</dbReference>
<comment type="function">
    <text evidence="3">The cytotoxic action of BPI is limited to many species of Gram-negative bacteria; this specificity may be explained by a strong affinity of the very basic N-terminal half for the negatively charged lipopolysaccharides that are unique to the Gram-negative bacterial outer envelope.</text>
</comment>
<organism evidence="6 7">
    <name type="scientific">Crotalus adamanteus</name>
    <name type="common">Eastern diamondback rattlesnake</name>
    <dbReference type="NCBI Taxonomy" id="8729"/>
    <lineage>
        <taxon>Eukaryota</taxon>
        <taxon>Metazoa</taxon>
        <taxon>Chordata</taxon>
        <taxon>Craniata</taxon>
        <taxon>Vertebrata</taxon>
        <taxon>Euteleostomi</taxon>
        <taxon>Lepidosauria</taxon>
        <taxon>Squamata</taxon>
        <taxon>Bifurcata</taxon>
        <taxon>Unidentata</taxon>
        <taxon>Episquamata</taxon>
        <taxon>Toxicofera</taxon>
        <taxon>Serpentes</taxon>
        <taxon>Colubroidea</taxon>
        <taxon>Viperidae</taxon>
        <taxon>Crotalinae</taxon>
        <taxon>Crotalus</taxon>
    </lineage>
</organism>
<keyword evidence="3" id="KW-0325">Glycoprotein</keyword>
<dbReference type="SUPFAM" id="SSF55394">
    <property type="entry name" value="Bactericidal permeability-increasing protein, BPI"/>
    <property type="match status" value="4"/>
</dbReference>
<accession>A0AAW1BDW7</accession>
<feature type="domain" description="Lipid-binding serum glycoprotein C-terminal" evidence="5">
    <location>
        <begin position="120"/>
        <end position="337"/>
    </location>
</feature>
<dbReference type="Gene3D" id="3.15.20.10">
    <property type="entry name" value="Bactericidal permeability-increasing protein, domain 2"/>
    <property type="match status" value="2"/>
</dbReference>
<comment type="similarity">
    <text evidence="1">Belongs to the BPI/LBP/Plunc superfamily. BPI/LBP family.</text>
</comment>
<evidence type="ECO:0000256" key="2">
    <source>
        <dbReference type="ARBA" id="ARBA00023157"/>
    </source>
</evidence>
<dbReference type="Pfam" id="PF01273">
    <property type="entry name" value="LBP_BPI_CETP"/>
    <property type="match status" value="1"/>
</dbReference>
<dbReference type="GO" id="GO:0045087">
    <property type="term" value="P:innate immune response"/>
    <property type="evidence" value="ECO:0007669"/>
    <property type="project" value="UniProtKB-UniRule"/>
</dbReference>
<keyword evidence="3" id="KW-0399">Innate immunity</keyword>
<dbReference type="AlphaFoldDB" id="A0AAW1BDW7"/>
<dbReference type="InterPro" id="IPR017942">
    <property type="entry name" value="Lipid-bd_serum_glycop_N"/>
</dbReference>
<comment type="subcellular location">
    <subcellularLocation>
        <location evidence="3">Secreted</location>
    </subcellularLocation>
</comment>
<dbReference type="Proteomes" id="UP001474421">
    <property type="component" value="Unassembled WGS sequence"/>
</dbReference>
<dbReference type="SMART" id="SM00329">
    <property type="entry name" value="BPI2"/>
    <property type="match status" value="2"/>
</dbReference>
<keyword evidence="3" id="KW-0391">Immunity</keyword>
<comment type="domain">
    <text evidence="3">The N- and C-terminal barrels adopt an identical fold despite having only 13% of conserved residues.</text>
</comment>
<dbReference type="Gene3D" id="3.15.10.10">
    <property type="entry name" value="Bactericidal permeability-increasing protein, domain 1"/>
    <property type="match status" value="1"/>
</dbReference>
<gene>
    <name evidence="6" type="ORF">NXF25_013011</name>
</gene>
<dbReference type="InterPro" id="IPR032942">
    <property type="entry name" value="BPI/LBP/Plunc"/>
</dbReference>
<dbReference type="PANTHER" id="PTHR10504">
    <property type="entry name" value="BACTERICIDAL PERMEABILITY-INCREASING BPI PROTEIN-RELATED"/>
    <property type="match status" value="1"/>
</dbReference>
<name>A0AAW1BDW7_CROAD</name>
<dbReference type="FunFam" id="3.15.20.10:FF:000001">
    <property type="entry name" value="Phospholipid transfer protein"/>
    <property type="match status" value="1"/>
</dbReference>
<protein>
    <recommendedName>
        <fullName evidence="3">Bactericidal permeability-increasing protein</fullName>
        <shortName evidence="3">BPI</shortName>
    </recommendedName>
</protein>
<evidence type="ECO:0000313" key="7">
    <source>
        <dbReference type="Proteomes" id="UP001474421"/>
    </source>
</evidence>
<dbReference type="GO" id="GO:0050829">
    <property type="term" value="P:defense response to Gram-negative bacterium"/>
    <property type="evidence" value="ECO:0007669"/>
    <property type="project" value="UniProtKB-UniRule"/>
</dbReference>
<sequence>MEVFRGNTQQKASKEDEILLNSEGRWYYTAFVQHLEKVIRTRLESQLCLNIVLRIQKEAEVLKGLKGVFWINPFIQVKYSFITPPEVFKSYVDLDFKVSVYFSSNHTESPFVAVPFTLPEKNNYMLFSGISESLLNSISLTYYTTRVSKITFSEQHSSYFNLTTDTLSRIIPQVMQHYTKSHPVRMKLMVTAAPVLRLKNSSFTIEIPCFVVVSALLSNSMMKPIFAVNASIGLKANAVIAKQKLIVLFQLQRLYLSLTYSSIGSFQVQHLKDFLSYSLQNTVIPPISVQEREGRKTGRKKMKVSVTFLILGLLILLLEANPGIKVKITQKALDYGNQLGIELLKQKLKEKIFEDWNGESTHAFFALNYTISKLRIETMEFPNTSLSLISGTGIKLSVENASAMAHADWSVETWLFKDSGSGAVFISGISLKAIVKVSQNVFGHLKLSLDSCKGDIDDMDIKLSQSYRLLYTYSTASVVTSLCSMLASNLCQQVNCVIQKINKNFNQYPVQVQIGHFAVIDYSLINSSTILESSIDLDLKGTVRPVGETTEPPFKPTPFVLLNENNSMFYIGISEYFLQSASLAYYISGAFTISAEQEEMLSSYFKLTTDTLNSIIPTISHIYAKPLPVIMNIRIIDAPVISLHDHKSILVFSASVEVLAKMPNSTTESMFTLNVTTKTHADLTIFDRTLLTTLCLNSFHISLAHSNVGLFEASLLDNFLSYILRTGIIPAANFELKDGFPLPVLDTMILMKPNIRIYEGFLLISTDIQSLQ</sequence>
<dbReference type="InterPro" id="IPR001124">
    <property type="entry name" value="Lipid-bd_serum_glycop_C"/>
</dbReference>
<evidence type="ECO:0000256" key="1">
    <source>
        <dbReference type="ARBA" id="ARBA00007292"/>
    </source>
</evidence>
<keyword evidence="2 3" id="KW-1015">Disulfide bond</keyword>
<keyword evidence="3" id="KW-0929">Antimicrobial</keyword>
<proteinExistence type="inferred from homology"/>
<keyword evidence="3" id="KW-0044">Antibiotic</keyword>
<evidence type="ECO:0000256" key="3">
    <source>
        <dbReference type="RuleBase" id="RU369039"/>
    </source>
</evidence>
<feature type="domain" description="Lipid-binding serum glycoprotein C-terminal" evidence="5">
    <location>
        <begin position="563"/>
        <end position="766"/>
    </location>
</feature>
<comment type="subunit">
    <text evidence="3">Monomer. Homodimer; disulfide-linked.</text>
</comment>